<comment type="similarity">
    <text evidence="7">Belongs to the FtsL family.</text>
</comment>
<organism evidence="10 11">
    <name type="scientific">Paenibacillus catalpae</name>
    <dbReference type="NCBI Taxonomy" id="1045775"/>
    <lineage>
        <taxon>Bacteria</taxon>
        <taxon>Bacillati</taxon>
        <taxon>Bacillota</taxon>
        <taxon>Bacilli</taxon>
        <taxon>Bacillales</taxon>
        <taxon>Paenibacillaceae</taxon>
        <taxon>Paenibacillus</taxon>
    </lineage>
</organism>
<keyword evidence="5 7" id="KW-0472">Membrane</keyword>
<keyword evidence="2 7" id="KW-0132">Cell division</keyword>
<keyword evidence="1 7" id="KW-1003">Cell membrane</keyword>
<keyword evidence="11" id="KW-1185">Reference proteome</keyword>
<keyword evidence="4 7" id="KW-1133">Transmembrane helix</keyword>
<proteinExistence type="inferred from homology"/>
<evidence type="ECO:0000313" key="11">
    <source>
        <dbReference type="Proteomes" id="UP000198855"/>
    </source>
</evidence>
<feature type="compositionally biased region" description="Polar residues" evidence="9">
    <location>
        <begin position="109"/>
        <end position="128"/>
    </location>
</feature>
<evidence type="ECO:0000256" key="9">
    <source>
        <dbReference type="SAM" id="MobiDB-lite"/>
    </source>
</evidence>
<feature type="transmembrane region" description="Helical" evidence="7">
    <location>
        <begin position="41"/>
        <end position="62"/>
    </location>
</feature>
<sequence length="128" mass="14806">MAYINGNLAMQPKRKPDQRPTVRETKRIVVKRKSIPVQEKLLYMFTVVFCVIVLGVIVNQYAKNYDLRVQIKQMNNQATAMSIDMKELQKQVEMLSDPERIRRMAETQGMASTEQPDIMVNTQSAKTE</sequence>
<dbReference type="InterPro" id="IPR007060">
    <property type="entry name" value="FtsL/DivIC"/>
</dbReference>
<dbReference type="GO" id="GO:0043093">
    <property type="term" value="P:FtsZ-dependent cytokinesis"/>
    <property type="evidence" value="ECO:0007669"/>
    <property type="project" value="UniProtKB-UniRule"/>
</dbReference>
<dbReference type="Pfam" id="PF04977">
    <property type="entry name" value="DivIC"/>
    <property type="match status" value="1"/>
</dbReference>
<dbReference type="AlphaFoldDB" id="A0A1I1TKP4"/>
<evidence type="ECO:0000256" key="2">
    <source>
        <dbReference type="ARBA" id="ARBA00022618"/>
    </source>
</evidence>
<dbReference type="HAMAP" id="MF_00910">
    <property type="entry name" value="FtsL"/>
    <property type="match status" value="1"/>
</dbReference>
<feature type="region of interest" description="Disordered" evidence="9">
    <location>
        <begin position="107"/>
        <end position="128"/>
    </location>
</feature>
<keyword evidence="6 7" id="KW-0131">Cell cycle</keyword>
<dbReference type="GO" id="GO:0005886">
    <property type="term" value="C:plasma membrane"/>
    <property type="evidence" value="ECO:0007669"/>
    <property type="project" value="UniProtKB-SubCell"/>
</dbReference>
<evidence type="ECO:0000256" key="1">
    <source>
        <dbReference type="ARBA" id="ARBA00022475"/>
    </source>
</evidence>
<evidence type="ECO:0000256" key="8">
    <source>
        <dbReference type="NCBIfam" id="TIGR02209"/>
    </source>
</evidence>
<evidence type="ECO:0000256" key="7">
    <source>
        <dbReference type="HAMAP-Rule" id="MF_00910"/>
    </source>
</evidence>
<keyword evidence="3 7" id="KW-0812">Transmembrane</keyword>
<dbReference type="Proteomes" id="UP000198855">
    <property type="component" value="Unassembled WGS sequence"/>
</dbReference>
<comment type="subcellular location">
    <subcellularLocation>
        <location evidence="7">Cell membrane</location>
        <topology evidence="7">Single-pass type II membrane protein</topology>
    </subcellularLocation>
    <text evidence="7">Localizes to the division septum where it forms a ring structure.</text>
</comment>
<dbReference type="InterPro" id="IPR011922">
    <property type="entry name" value="Cell_div_FtsL"/>
</dbReference>
<dbReference type="STRING" id="1045775.SAMN05216378_0556"/>
<feature type="region of interest" description="Disordered" evidence="9">
    <location>
        <begin position="1"/>
        <end position="22"/>
    </location>
</feature>
<protein>
    <recommendedName>
        <fullName evidence="7 8">Cell division protein FtsL</fullName>
    </recommendedName>
</protein>
<evidence type="ECO:0000256" key="5">
    <source>
        <dbReference type="ARBA" id="ARBA00023136"/>
    </source>
</evidence>
<dbReference type="GO" id="GO:0032153">
    <property type="term" value="C:cell division site"/>
    <property type="evidence" value="ECO:0007669"/>
    <property type="project" value="UniProtKB-UniRule"/>
</dbReference>
<evidence type="ECO:0000256" key="3">
    <source>
        <dbReference type="ARBA" id="ARBA00022692"/>
    </source>
</evidence>
<evidence type="ECO:0000256" key="6">
    <source>
        <dbReference type="ARBA" id="ARBA00023306"/>
    </source>
</evidence>
<gene>
    <name evidence="7" type="primary">ftsL</name>
    <name evidence="10" type="ORF">SAMN05216378_0556</name>
</gene>
<dbReference type="NCBIfam" id="TIGR02209">
    <property type="entry name" value="ftsL_broad"/>
    <property type="match status" value="1"/>
</dbReference>
<reference evidence="11" key="1">
    <citation type="submission" date="2016-10" db="EMBL/GenBank/DDBJ databases">
        <authorList>
            <person name="Varghese N."/>
            <person name="Submissions S."/>
        </authorList>
    </citation>
    <scope>NUCLEOTIDE SEQUENCE [LARGE SCALE GENOMIC DNA]</scope>
    <source>
        <strain evidence="11">CGMCC 1.10784</strain>
    </source>
</reference>
<dbReference type="RefSeq" id="WP_175532706.1">
    <property type="nucleotide sequence ID" value="NZ_FOMT01000001.1"/>
</dbReference>
<accession>A0A1I1TKP4</accession>
<evidence type="ECO:0000256" key="4">
    <source>
        <dbReference type="ARBA" id="ARBA00022989"/>
    </source>
</evidence>
<name>A0A1I1TKP4_9BACL</name>
<dbReference type="EMBL" id="FOMT01000001">
    <property type="protein sequence ID" value="SFD59087.1"/>
    <property type="molecule type" value="Genomic_DNA"/>
</dbReference>
<evidence type="ECO:0000313" key="10">
    <source>
        <dbReference type="EMBL" id="SFD59087.1"/>
    </source>
</evidence>
<comment type="function">
    <text evidence="7">Essential cell division protein.</text>
</comment>